<dbReference type="RefSeq" id="WP_144854630.1">
    <property type="nucleotide sequence ID" value="NZ_BAAAYT010000001.1"/>
</dbReference>
<accession>A0A560WG23</accession>
<keyword evidence="2" id="KW-1185">Reference proteome</keyword>
<evidence type="ECO:0000313" key="2">
    <source>
        <dbReference type="Proteomes" id="UP000315628"/>
    </source>
</evidence>
<comment type="caution">
    <text evidence="1">The sequence shown here is derived from an EMBL/GenBank/DDBJ whole genome shotgun (WGS) entry which is preliminary data.</text>
</comment>
<dbReference type="AlphaFoldDB" id="A0A560WG23"/>
<evidence type="ECO:0000313" key="1">
    <source>
        <dbReference type="EMBL" id="TWD16558.1"/>
    </source>
</evidence>
<evidence type="ECO:0008006" key="3">
    <source>
        <dbReference type="Google" id="ProtNLM"/>
    </source>
</evidence>
<dbReference type="Proteomes" id="UP000315628">
    <property type="component" value="Unassembled WGS sequence"/>
</dbReference>
<dbReference type="Gene3D" id="3.40.1000.10">
    <property type="entry name" value="Mog1/PsbP, alpha/beta/alpha sandwich"/>
    <property type="match status" value="1"/>
</dbReference>
<dbReference type="EMBL" id="VIUW01000001">
    <property type="protein sequence ID" value="TWD16558.1"/>
    <property type="molecule type" value="Genomic_DNA"/>
</dbReference>
<sequence length="157" mass="16969">MRTISYPSEAFPGPPTVDLDLPDGWAPMRMVGALMAAREVSAPSGFASNVMVRGYSRDITFDVREVRRDLQAFADGQEHGVVDEPFRVTINGVPWLGVNVSWIDPDVGQVLQAHLIAGSERGVLLDLVHVVGAVGGGDVMSSYQSLHDVLVTVRLSR</sequence>
<reference evidence="1 2" key="1">
    <citation type="submission" date="2019-06" db="EMBL/GenBank/DDBJ databases">
        <title>Sequencing the genomes of 1000 actinobacteria strains.</title>
        <authorList>
            <person name="Klenk H.-P."/>
        </authorList>
    </citation>
    <scope>NUCLEOTIDE SEQUENCE [LARGE SCALE GENOMIC DNA]</scope>
    <source>
        <strain evidence="1 2">DSM 18935</strain>
    </source>
</reference>
<organism evidence="1 2">
    <name type="scientific">Marihabitans asiaticum</name>
    <dbReference type="NCBI Taxonomy" id="415218"/>
    <lineage>
        <taxon>Bacteria</taxon>
        <taxon>Bacillati</taxon>
        <taxon>Actinomycetota</taxon>
        <taxon>Actinomycetes</taxon>
        <taxon>Micrococcales</taxon>
        <taxon>Intrasporangiaceae</taxon>
        <taxon>Marihabitans</taxon>
    </lineage>
</organism>
<name>A0A560WG23_9MICO</name>
<gene>
    <name evidence="1" type="ORF">FB557_0081</name>
</gene>
<proteinExistence type="predicted"/>
<protein>
    <recommendedName>
        <fullName evidence="3">Lipoprotein LpqN</fullName>
    </recommendedName>
</protein>
<dbReference type="OrthoDB" id="5146554at2"/>